<dbReference type="InterPro" id="IPR018247">
    <property type="entry name" value="EF_Hand_1_Ca_BS"/>
</dbReference>
<dbReference type="Gene3D" id="1.10.238.10">
    <property type="entry name" value="EF-hand"/>
    <property type="match status" value="1"/>
</dbReference>
<keyword evidence="5" id="KW-1185">Reference proteome</keyword>
<name>A0ABD1Y899_9MARC</name>
<evidence type="ECO:0000259" key="3">
    <source>
        <dbReference type="PROSITE" id="PS50222"/>
    </source>
</evidence>
<feature type="domain" description="EF-hand" evidence="3">
    <location>
        <begin position="145"/>
        <end position="180"/>
    </location>
</feature>
<evidence type="ECO:0000313" key="4">
    <source>
        <dbReference type="EMBL" id="KAL2622923.1"/>
    </source>
</evidence>
<dbReference type="Proteomes" id="UP001605036">
    <property type="component" value="Unassembled WGS sequence"/>
</dbReference>
<evidence type="ECO:0000256" key="2">
    <source>
        <dbReference type="SAM" id="MobiDB-lite"/>
    </source>
</evidence>
<dbReference type="AlphaFoldDB" id="A0ABD1Y899"/>
<gene>
    <name evidence="4" type="ORF">R1flu_003128</name>
</gene>
<evidence type="ECO:0000313" key="5">
    <source>
        <dbReference type="Proteomes" id="UP001605036"/>
    </source>
</evidence>
<accession>A0ABD1Y899</accession>
<keyword evidence="1" id="KW-0106">Calcium</keyword>
<dbReference type="InterPro" id="IPR011992">
    <property type="entry name" value="EF-hand-dom_pair"/>
</dbReference>
<dbReference type="PROSITE" id="PS00018">
    <property type="entry name" value="EF_HAND_1"/>
    <property type="match status" value="1"/>
</dbReference>
<sequence>MFYRFCGMDDGKYYSERDLYLYLKLLAKGMSKPGLFYPSEQDDGISYVNCVWVESFAEEPMLQEYFGSQAAAVEFINSFVATHGVADKVSLEVKKITKSQNVKRIDFDEFMEAVFEKTSVQSQIVSVPKAEKKTKEKPKAPLTADKRQALENLFIAGDANQDGVLTFVEFQQILSSADESISQQLALRIFRETLLLEPEGGDKITPLAFATIAHEHNIAAPPSVIYSLLKKTWLQIQGDINDNKVKDEAAKKESDELRMKLARYIDEAKESTVDQAVQTFREYVLKFCGAEEAEDPPEDEMDEDEEEEQEEKPAVHYEQTITDIEEEITEDEAEQSAS</sequence>
<dbReference type="PROSITE" id="PS50222">
    <property type="entry name" value="EF_HAND_2"/>
    <property type="match status" value="1"/>
</dbReference>
<comment type="caution">
    <text evidence="4">The sequence shown here is derived from an EMBL/GenBank/DDBJ whole genome shotgun (WGS) entry which is preliminary data.</text>
</comment>
<evidence type="ECO:0000256" key="1">
    <source>
        <dbReference type="ARBA" id="ARBA00022837"/>
    </source>
</evidence>
<protein>
    <recommendedName>
        <fullName evidence="3">EF-hand domain-containing protein</fullName>
    </recommendedName>
</protein>
<proteinExistence type="predicted"/>
<feature type="compositionally biased region" description="Acidic residues" evidence="2">
    <location>
        <begin position="291"/>
        <end position="310"/>
    </location>
</feature>
<organism evidence="4 5">
    <name type="scientific">Riccia fluitans</name>
    <dbReference type="NCBI Taxonomy" id="41844"/>
    <lineage>
        <taxon>Eukaryota</taxon>
        <taxon>Viridiplantae</taxon>
        <taxon>Streptophyta</taxon>
        <taxon>Embryophyta</taxon>
        <taxon>Marchantiophyta</taxon>
        <taxon>Marchantiopsida</taxon>
        <taxon>Marchantiidae</taxon>
        <taxon>Marchantiales</taxon>
        <taxon>Ricciaceae</taxon>
        <taxon>Riccia</taxon>
    </lineage>
</organism>
<dbReference type="EMBL" id="JBHFFA010000006">
    <property type="protein sequence ID" value="KAL2622923.1"/>
    <property type="molecule type" value="Genomic_DNA"/>
</dbReference>
<feature type="compositionally biased region" description="Acidic residues" evidence="2">
    <location>
        <begin position="323"/>
        <end position="338"/>
    </location>
</feature>
<dbReference type="InterPro" id="IPR002048">
    <property type="entry name" value="EF_hand_dom"/>
</dbReference>
<feature type="region of interest" description="Disordered" evidence="2">
    <location>
        <begin position="289"/>
        <end position="338"/>
    </location>
</feature>
<reference evidence="4 5" key="1">
    <citation type="submission" date="2024-09" db="EMBL/GenBank/DDBJ databases">
        <title>Chromosome-scale assembly of Riccia fluitans.</title>
        <authorList>
            <person name="Paukszto L."/>
            <person name="Sawicki J."/>
            <person name="Karawczyk K."/>
            <person name="Piernik-Szablinska J."/>
            <person name="Szczecinska M."/>
            <person name="Mazdziarz M."/>
        </authorList>
    </citation>
    <scope>NUCLEOTIDE SEQUENCE [LARGE SCALE GENOMIC DNA]</scope>
    <source>
        <strain evidence="4">Rf_01</strain>
        <tissue evidence="4">Aerial parts of the thallus</tissue>
    </source>
</reference>
<dbReference type="PANTHER" id="PTHR34894">
    <property type="entry name" value="SAM-DEPENDENT METHYLTRANSFERASE RSMI, CONSERVED SITE"/>
    <property type="match status" value="1"/>
</dbReference>
<dbReference type="SUPFAM" id="SSF47473">
    <property type="entry name" value="EF-hand"/>
    <property type="match status" value="1"/>
</dbReference>
<dbReference type="PANTHER" id="PTHR34894:SF5">
    <property type="entry name" value="EF-HAND DOMAIN-CONTAINING PROTEIN"/>
    <property type="match status" value="1"/>
</dbReference>